<gene>
    <name evidence="1" type="ORF">FHS44_006411</name>
</gene>
<organism evidence="1 2">
    <name type="scientific">Streptosporangium saharense</name>
    <dbReference type="NCBI Taxonomy" id="1706840"/>
    <lineage>
        <taxon>Bacteria</taxon>
        <taxon>Bacillati</taxon>
        <taxon>Actinomycetota</taxon>
        <taxon>Actinomycetes</taxon>
        <taxon>Streptosporangiales</taxon>
        <taxon>Streptosporangiaceae</taxon>
        <taxon>Streptosporangium</taxon>
    </lineage>
</organism>
<keyword evidence="2" id="KW-1185">Reference proteome</keyword>
<name>A0A7W7QT51_9ACTN</name>
<sequence>MRKIVSYLPFATAVAVTCLASWLAGRPGRAVPTGTRRGERDGH</sequence>
<reference evidence="1 2" key="1">
    <citation type="submission" date="2020-08" db="EMBL/GenBank/DDBJ databases">
        <title>Genomic Encyclopedia of Type Strains, Phase III (KMG-III): the genomes of soil and plant-associated and newly described type strains.</title>
        <authorList>
            <person name="Whitman W."/>
        </authorList>
    </citation>
    <scope>NUCLEOTIDE SEQUENCE [LARGE SCALE GENOMIC DNA]</scope>
    <source>
        <strain evidence="1 2">CECT 8840</strain>
    </source>
</reference>
<dbReference type="Proteomes" id="UP000552644">
    <property type="component" value="Unassembled WGS sequence"/>
</dbReference>
<dbReference type="RefSeq" id="WP_281401641.1">
    <property type="nucleotide sequence ID" value="NZ_JACHJP010000009.1"/>
</dbReference>
<protein>
    <submittedName>
        <fullName evidence="1">Uncharacterized protein</fullName>
    </submittedName>
</protein>
<comment type="caution">
    <text evidence="1">The sequence shown here is derived from an EMBL/GenBank/DDBJ whole genome shotgun (WGS) entry which is preliminary data.</text>
</comment>
<evidence type="ECO:0000313" key="2">
    <source>
        <dbReference type="Proteomes" id="UP000552644"/>
    </source>
</evidence>
<accession>A0A7W7QT51</accession>
<evidence type="ECO:0000313" key="1">
    <source>
        <dbReference type="EMBL" id="MBB4919269.1"/>
    </source>
</evidence>
<dbReference type="AlphaFoldDB" id="A0A7W7QT51"/>
<dbReference type="EMBL" id="JACHJP010000009">
    <property type="protein sequence ID" value="MBB4919269.1"/>
    <property type="molecule type" value="Genomic_DNA"/>
</dbReference>
<proteinExistence type="predicted"/>